<dbReference type="SUPFAM" id="SSF50156">
    <property type="entry name" value="PDZ domain-like"/>
    <property type="match status" value="1"/>
</dbReference>
<feature type="region of interest" description="Disordered" evidence="6">
    <location>
        <begin position="370"/>
        <end position="398"/>
    </location>
</feature>
<dbReference type="SMART" id="SM00245">
    <property type="entry name" value="TSPc"/>
    <property type="match status" value="1"/>
</dbReference>
<dbReference type="Pfam" id="PF00595">
    <property type="entry name" value="PDZ"/>
    <property type="match status" value="1"/>
</dbReference>
<dbReference type="Proteomes" id="UP000184233">
    <property type="component" value="Unassembled WGS sequence"/>
</dbReference>
<dbReference type="GO" id="GO:0030288">
    <property type="term" value="C:outer membrane-bounded periplasmic space"/>
    <property type="evidence" value="ECO:0007669"/>
    <property type="project" value="TreeGrafter"/>
</dbReference>
<keyword evidence="2 5" id="KW-0645">Protease</keyword>
<evidence type="ECO:0000259" key="7">
    <source>
        <dbReference type="PROSITE" id="PS50106"/>
    </source>
</evidence>
<evidence type="ECO:0000256" key="3">
    <source>
        <dbReference type="ARBA" id="ARBA00022801"/>
    </source>
</evidence>
<evidence type="ECO:0000313" key="9">
    <source>
        <dbReference type="Proteomes" id="UP000184233"/>
    </source>
</evidence>
<dbReference type="PANTHER" id="PTHR32060">
    <property type="entry name" value="TAIL-SPECIFIC PROTEASE"/>
    <property type="match status" value="1"/>
</dbReference>
<dbReference type="SMART" id="SM00228">
    <property type="entry name" value="PDZ"/>
    <property type="match status" value="1"/>
</dbReference>
<proteinExistence type="inferred from homology"/>
<dbReference type="InterPro" id="IPR004447">
    <property type="entry name" value="Peptidase_S41A"/>
</dbReference>
<dbReference type="InterPro" id="IPR005151">
    <property type="entry name" value="Tail-specific_protease"/>
</dbReference>
<dbReference type="CDD" id="cd07560">
    <property type="entry name" value="Peptidase_S41_CPP"/>
    <property type="match status" value="1"/>
</dbReference>
<keyword evidence="3 5" id="KW-0378">Hydrolase</keyword>
<dbReference type="PROSITE" id="PS50106">
    <property type="entry name" value="PDZ"/>
    <property type="match status" value="1"/>
</dbReference>
<evidence type="ECO:0000256" key="6">
    <source>
        <dbReference type="SAM" id="MobiDB-lite"/>
    </source>
</evidence>
<feature type="domain" description="PDZ" evidence="7">
    <location>
        <begin position="89"/>
        <end position="157"/>
    </location>
</feature>
<dbReference type="NCBIfam" id="TIGR00225">
    <property type="entry name" value="prc"/>
    <property type="match status" value="1"/>
</dbReference>
<dbReference type="Pfam" id="PF03572">
    <property type="entry name" value="Peptidase_S41"/>
    <property type="match status" value="1"/>
</dbReference>
<dbReference type="Gene3D" id="3.30.750.44">
    <property type="match status" value="1"/>
</dbReference>
<dbReference type="GO" id="GO:0008236">
    <property type="term" value="F:serine-type peptidase activity"/>
    <property type="evidence" value="ECO:0007669"/>
    <property type="project" value="UniProtKB-KW"/>
</dbReference>
<dbReference type="InterPro" id="IPR036034">
    <property type="entry name" value="PDZ_sf"/>
</dbReference>
<name>A0A1M3KUS2_9BACT</name>
<dbReference type="GO" id="GO:0007165">
    <property type="term" value="P:signal transduction"/>
    <property type="evidence" value="ECO:0007669"/>
    <property type="project" value="TreeGrafter"/>
</dbReference>
<protein>
    <submittedName>
        <fullName evidence="8">Peptidase</fullName>
    </submittedName>
</protein>
<dbReference type="SUPFAM" id="SSF52096">
    <property type="entry name" value="ClpP/crotonase"/>
    <property type="match status" value="1"/>
</dbReference>
<evidence type="ECO:0000256" key="2">
    <source>
        <dbReference type="ARBA" id="ARBA00022670"/>
    </source>
</evidence>
<dbReference type="InterPro" id="IPR001478">
    <property type="entry name" value="PDZ"/>
</dbReference>
<evidence type="ECO:0000313" key="8">
    <source>
        <dbReference type="EMBL" id="OJX56198.1"/>
    </source>
</evidence>
<accession>A0A1M3KUS2</accession>
<dbReference type="PANTHER" id="PTHR32060:SF30">
    <property type="entry name" value="CARBOXY-TERMINAL PROCESSING PROTEASE CTPA"/>
    <property type="match status" value="1"/>
</dbReference>
<dbReference type="GO" id="GO:0004175">
    <property type="term" value="F:endopeptidase activity"/>
    <property type="evidence" value="ECO:0007669"/>
    <property type="project" value="TreeGrafter"/>
</dbReference>
<dbReference type="Gene3D" id="2.30.42.10">
    <property type="match status" value="1"/>
</dbReference>
<evidence type="ECO:0000256" key="5">
    <source>
        <dbReference type="RuleBase" id="RU004404"/>
    </source>
</evidence>
<dbReference type="GO" id="GO:0006508">
    <property type="term" value="P:proteolysis"/>
    <property type="evidence" value="ECO:0007669"/>
    <property type="project" value="UniProtKB-KW"/>
</dbReference>
<dbReference type="EMBL" id="MKVH01000025">
    <property type="protein sequence ID" value="OJX56198.1"/>
    <property type="molecule type" value="Genomic_DNA"/>
</dbReference>
<dbReference type="STRING" id="1895771.BGO89_12710"/>
<evidence type="ECO:0000256" key="1">
    <source>
        <dbReference type="ARBA" id="ARBA00009179"/>
    </source>
</evidence>
<comment type="caution">
    <text evidence="8">The sequence shown here is derived from an EMBL/GenBank/DDBJ whole genome shotgun (WGS) entry which is preliminary data.</text>
</comment>
<dbReference type="InterPro" id="IPR029045">
    <property type="entry name" value="ClpP/crotonase-like_dom_sf"/>
</dbReference>
<comment type="similarity">
    <text evidence="1 5">Belongs to the peptidase S41A family.</text>
</comment>
<dbReference type="CDD" id="cd06782">
    <property type="entry name" value="cpPDZ_CPP-like"/>
    <property type="match status" value="1"/>
</dbReference>
<reference evidence="8 9" key="1">
    <citation type="submission" date="2016-09" db="EMBL/GenBank/DDBJ databases">
        <title>Genome-resolved meta-omics ties microbial dynamics to process performance in biotechnology for thiocyanate degradation.</title>
        <authorList>
            <person name="Kantor R.S."/>
            <person name="Huddy R.J."/>
            <person name="Iyer R."/>
            <person name="Thomas B.C."/>
            <person name="Brown C.T."/>
            <person name="Anantharaman K."/>
            <person name="Tringe S."/>
            <person name="Hettich R.L."/>
            <person name="Harrison S.T."/>
            <person name="Banfield J.F."/>
        </authorList>
    </citation>
    <scope>NUCLEOTIDE SEQUENCE [LARGE SCALE GENOMIC DNA]</scope>
    <source>
        <strain evidence="8">59-99</strain>
    </source>
</reference>
<dbReference type="AlphaFoldDB" id="A0A1M3KUS2"/>
<dbReference type="Gene3D" id="3.90.226.10">
    <property type="entry name" value="2-enoyl-CoA Hydratase, Chain A, domain 1"/>
    <property type="match status" value="1"/>
</dbReference>
<feature type="compositionally biased region" description="Basic and acidic residues" evidence="6">
    <location>
        <begin position="370"/>
        <end position="391"/>
    </location>
</feature>
<sequence length="543" mass="60143">MLPMQKTSLRLVLLVSAAVAVGIGLGVYVQPAISGDNVFENVRKFNEVLNMAAKNYVEEVDTQKLTEAAIKGMLDELDPHSVYIPAKEMQKVQEDFQGSFEGVGVEFDIINDTITIVSPISGGPSEALGIQAGDKIVRINDTSAVKITRDMVPKKLRGPKGTIVKVHIKRPGESELLVFDIKRDKIPINSVDASFIIQGTDVGYIAANRFSATTYEELLTNARRLRDAGMKKMLLDLRGNPGGYLDQAFRIADEFIPAGKKIVYTKGRRAEFDEDFWSTPGGEFEDIPLIVMVNGGSASASEIVSGAIQDLDRGLVVGETSFGKGLVQRQYQLGDGSAYRLTISRYYTPSGRLIQRPYDDKSKYYRGEGRVEAEEGDNIEHEKDASEDSTHKRPTFKTAGGRTVFGGGGITPDYVVKSDTIAMLARKLRAKNLYWETADNLMKVKGKDIRAVYGEDLGKYVRSFTIGDDVIAQLKELARQKDVEWNDAEFKQDDDFIRTVIKAYIGRSIFNNNGYTAVMLDVDKQAKKALDLFPEAKKIAKLR</sequence>
<evidence type="ECO:0000256" key="4">
    <source>
        <dbReference type="ARBA" id="ARBA00022825"/>
    </source>
</evidence>
<organism evidence="8 9">
    <name type="scientific">Candidatus Kapaibacterium thiocyanatum</name>
    <dbReference type="NCBI Taxonomy" id="1895771"/>
    <lineage>
        <taxon>Bacteria</taxon>
        <taxon>Pseudomonadati</taxon>
        <taxon>Candidatus Kapaibacteriota</taxon>
        <taxon>Candidatus Kapaibacteriia</taxon>
        <taxon>Candidatus Kapaibacteriales</taxon>
        <taxon>Candidatus Kapaibacteriaceae</taxon>
        <taxon>Candidatus Kapaibacterium</taxon>
    </lineage>
</organism>
<gene>
    <name evidence="8" type="ORF">BGO89_12710</name>
</gene>
<dbReference type="Pfam" id="PF22694">
    <property type="entry name" value="CtpB_N-like"/>
    <property type="match status" value="1"/>
</dbReference>
<dbReference type="InterPro" id="IPR055210">
    <property type="entry name" value="CtpA/B_N"/>
</dbReference>
<keyword evidence="4 5" id="KW-0720">Serine protease</keyword>